<comment type="caution">
    <text evidence="3">The sequence shown here is derived from an EMBL/GenBank/DDBJ whole genome shotgun (WGS) entry which is preliminary data.</text>
</comment>
<keyword evidence="1" id="KW-0175">Coiled coil</keyword>
<name>A0ABQ8BNR2_BRANA</name>
<feature type="coiled-coil region" evidence="1">
    <location>
        <begin position="180"/>
        <end position="207"/>
    </location>
</feature>
<dbReference type="EMBL" id="JAGKQM010000010">
    <property type="protein sequence ID" value="KAH0906450.1"/>
    <property type="molecule type" value="Genomic_DNA"/>
</dbReference>
<gene>
    <name evidence="3" type="ORF">HID58_038277</name>
</gene>
<dbReference type="Gene3D" id="6.10.250.2770">
    <property type="match status" value="1"/>
</dbReference>
<evidence type="ECO:0000313" key="3">
    <source>
        <dbReference type="EMBL" id="KAH0906450.1"/>
    </source>
</evidence>
<organism evidence="3 4">
    <name type="scientific">Brassica napus</name>
    <name type="common">Rape</name>
    <dbReference type="NCBI Taxonomy" id="3708"/>
    <lineage>
        <taxon>Eukaryota</taxon>
        <taxon>Viridiplantae</taxon>
        <taxon>Streptophyta</taxon>
        <taxon>Embryophyta</taxon>
        <taxon>Tracheophyta</taxon>
        <taxon>Spermatophyta</taxon>
        <taxon>Magnoliopsida</taxon>
        <taxon>eudicotyledons</taxon>
        <taxon>Gunneridae</taxon>
        <taxon>Pentapetalae</taxon>
        <taxon>rosids</taxon>
        <taxon>malvids</taxon>
        <taxon>Brassicales</taxon>
        <taxon>Brassicaceae</taxon>
        <taxon>Brassiceae</taxon>
        <taxon>Brassica</taxon>
    </lineage>
</organism>
<reference evidence="3 4" key="1">
    <citation type="submission" date="2021-05" db="EMBL/GenBank/DDBJ databases">
        <title>Genome Assembly of Synthetic Allotetraploid Brassica napus Reveals Homoeologous Exchanges between Subgenomes.</title>
        <authorList>
            <person name="Davis J.T."/>
        </authorList>
    </citation>
    <scope>NUCLEOTIDE SEQUENCE [LARGE SCALE GENOMIC DNA]</scope>
    <source>
        <strain evidence="4">cv. Da-Ae</strain>
        <tissue evidence="3">Seedling</tissue>
    </source>
</reference>
<feature type="region of interest" description="Disordered" evidence="2">
    <location>
        <begin position="1"/>
        <end position="44"/>
    </location>
</feature>
<proteinExistence type="predicted"/>
<keyword evidence="4" id="KW-1185">Reference proteome</keyword>
<dbReference type="PANTHER" id="PTHR33704:SF1">
    <property type="entry name" value="PROTEIN HEAT INTOLERANT 4-RELATED"/>
    <property type="match status" value="1"/>
</dbReference>
<evidence type="ECO:0000313" key="4">
    <source>
        <dbReference type="Proteomes" id="UP000824890"/>
    </source>
</evidence>
<protein>
    <submittedName>
        <fullName evidence="3">Uncharacterized protein</fullName>
    </submittedName>
</protein>
<dbReference type="PANTHER" id="PTHR33704">
    <property type="entry name" value="PROTEIN HEAT INTOLERANT 4-RELATED"/>
    <property type="match status" value="1"/>
</dbReference>
<sequence>MMSARRGGGKRKRGTNKETEKKNGNVGNKKWRVAKPQQDKETEEYLKEKRNLEDLLKAAFPVGTDALCGLNWDFKHLEEALEEGGFEYIFVNVPTVVVIESNTEPSKELAIKSLQSATEEGTITMRTGRVPYIPLQERDRQVEKTSSRIFTLFCNNRRAALRNKKEERVEKFEYCLPYFSESEEDDIEESSRLSEELKDEFKELVKDRVQVGKVAHQAARDWRAIG</sequence>
<accession>A0ABQ8BNR2</accession>
<dbReference type="Proteomes" id="UP000824890">
    <property type="component" value="Unassembled WGS sequence"/>
</dbReference>
<evidence type="ECO:0000256" key="2">
    <source>
        <dbReference type="SAM" id="MobiDB-lite"/>
    </source>
</evidence>
<evidence type="ECO:0000256" key="1">
    <source>
        <dbReference type="SAM" id="Coils"/>
    </source>
</evidence>
<dbReference type="InterPro" id="IPR039313">
    <property type="entry name" value="HIT4"/>
</dbReference>